<reference evidence="1 2" key="1">
    <citation type="journal article" date="2021" name="Commun. Biol.">
        <title>The genome of Shorea leprosula (Dipterocarpaceae) highlights the ecological relevance of drought in aseasonal tropical rainforests.</title>
        <authorList>
            <person name="Ng K.K.S."/>
            <person name="Kobayashi M.J."/>
            <person name="Fawcett J.A."/>
            <person name="Hatakeyama M."/>
            <person name="Paape T."/>
            <person name="Ng C.H."/>
            <person name="Ang C.C."/>
            <person name="Tnah L.H."/>
            <person name="Lee C.T."/>
            <person name="Nishiyama T."/>
            <person name="Sese J."/>
            <person name="O'Brien M.J."/>
            <person name="Copetti D."/>
            <person name="Mohd Noor M.I."/>
            <person name="Ong R.C."/>
            <person name="Putra M."/>
            <person name="Sireger I.Z."/>
            <person name="Indrioko S."/>
            <person name="Kosugi Y."/>
            <person name="Izuno A."/>
            <person name="Isagi Y."/>
            <person name="Lee S.L."/>
            <person name="Shimizu K.K."/>
        </authorList>
    </citation>
    <scope>NUCLEOTIDE SEQUENCE [LARGE SCALE GENOMIC DNA]</scope>
    <source>
        <strain evidence="1">214</strain>
    </source>
</reference>
<organism evidence="1 2">
    <name type="scientific">Rubroshorea leprosula</name>
    <dbReference type="NCBI Taxonomy" id="152421"/>
    <lineage>
        <taxon>Eukaryota</taxon>
        <taxon>Viridiplantae</taxon>
        <taxon>Streptophyta</taxon>
        <taxon>Embryophyta</taxon>
        <taxon>Tracheophyta</taxon>
        <taxon>Spermatophyta</taxon>
        <taxon>Magnoliopsida</taxon>
        <taxon>eudicotyledons</taxon>
        <taxon>Gunneridae</taxon>
        <taxon>Pentapetalae</taxon>
        <taxon>rosids</taxon>
        <taxon>malvids</taxon>
        <taxon>Malvales</taxon>
        <taxon>Dipterocarpaceae</taxon>
        <taxon>Rubroshorea</taxon>
    </lineage>
</organism>
<dbReference type="Proteomes" id="UP001054252">
    <property type="component" value="Unassembled WGS sequence"/>
</dbReference>
<proteinExistence type="predicted"/>
<evidence type="ECO:0000313" key="1">
    <source>
        <dbReference type="EMBL" id="GKV27266.1"/>
    </source>
</evidence>
<gene>
    <name evidence="1" type="ORF">SLEP1_g36457</name>
</gene>
<dbReference type="EMBL" id="BPVZ01000075">
    <property type="protein sequence ID" value="GKV27266.1"/>
    <property type="molecule type" value="Genomic_DNA"/>
</dbReference>
<name>A0AAV5KS39_9ROSI</name>
<sequence>MDGATPKFLGQIHSERCWSVYHFLKLFCRVKDNLNLNLKQLFS</sequence>
<dbReference type="AlphaFoldDB" id="A0AAV5KS39"/>
<evidence type="ECO:0000313" key="2">
    <source>
        <dbReference type="Proteomes" id="UP001054252"/>
    </source>
</evidence>
<comment type="caution">
    <text evidence="1">The sequence shown here is derived from an EMBL/GenBank/DDBJ whole genome shotgun (WGS) entry which is preliminary data.</text>
</comment>
<accession>A0AAV5KS39</accession>
<keyword evidence="2" id="KW-1185">Reference proteome</keyword>
<protein>
    <submittedName>
        <fullName evidence="1">Uncharacterized protein</fullName>
    </submittedName>
</protein>